<dbReference type="EMBL" id="BBIO01000009">
    <property type="protein sequence ID" value="GAK45454.1"/>
    <property type="molecule type" value="Genomic_DNA"/>
</dbReference>
<keyword evidence="2" id="KW-1185">Reference proteome</keyword>
<comment type="caution">
    <text evidence="1">The sequence shown here is derived from an EMBL/GenBank/DDBJ whole genome shotgun (WGS) entry which is preliminary data.</text>
</comment>
<name>A0A081BBN6_9HYPH</name>
<dbReference type="STRING" id="1333998.M2A_1953"/>
<reference evidence="1 2" key="1">
    <citation type="submission" date="2014-07" db="EMBL/GenBank/DDBJ databases">
        <title>Tepidicaulis marinum gen. nov., sp. nov., a novel marine bacterium denitrifying nitrate to nitrous oxide strictly under microaerobic conditions.</title>
        <authorList>
            <person name="Takeuchi M."/>
            <person name="Yamagishi T."/>
            <person name="Kamagata Y."/>
            <person name="Oshima K."/>
            <person name="Hattori M."/>
            <person name="Katayama T."/>
            <person name="Hanada S."/>
            <person name="Tamaki H."/>
            <person name="Marumo K."/>
            <person name="Maeda H."/>
            <person name="Nedachi M."/>
            <person name="Iwasaki W."/>
            <person name="Suwa Y."/>
            <person name="Sakata S."/>
        </authorList>
    </citation>
    <scope>NUCLEOTIDE SEQUENCE [LARGE SCALE GENOMIC DNA]</scope>
    <source>
        <strain evidence="1 2">MA2</strain>
    </source>
</reference>
<evidence type="ECO:0000313" key="2">
    <source>
        <dbReference type="Proteomes" id="UP000028702"/>
    </source>
</evidence>
<gene>
    <name evidence="1" type="ORF">M2A_1953</name>
</gene>
<protein>
    <submittedName>
        <fullName evidence="1">Conserved protein</fullName>
    </submittedName>
</protein>
<dbReference type="Gene3D" id="2.60.120.650">
    <property type="entry name" value="Cupin"/>
    <property type="match status" value="1"/>
</dbReference>
<dbReference type="eggNOG" id="COG2850">
    <property type="taxonomic scope" value="Bacteria"/>
</dbReference>
<dbReference type="AlphaFoldDB" id="A0A081BBN6"/>
<accession>A0A081BBN6</accession>
<dbReference type="SUPFAM" id="SSF51197">
    <property type="entry name" value="Clavaminate synthase-like"/>
    <property type="match status" value="1"/>
</dbReference>
<sequence length="315" mass="35710">MAWITDTAQKDGAKFGTDLVNIPHRMGESGLFTDEALAELIDSYPREYYMLTTMTPQGERQVWRNGDKGDLSGAEVLQAIKDGQLWLCLRRFDIVAPMYHQMVQDAFGELEASNPGLKTFKHESSLLISSPGARVFYHMDIPMIALWHLRGRKRVWVYDAENKTHLPDISVEGIVMRETEEEIAYDPEWDKEALAIDLEPGQVVSWPLNAPHRVDNFDGLNVSITTEFFTPAARRKYGVYYANGFARRHLGYTPKSAAYDGPMAYAKCAAALAIKKLGLTKARERAMQCSFKLEKARFGEIVDLAPKERWNIQQA</sequence>
<organism evidence="1 2">
    <name type="scientific">Tepidicaulis marinus</name>
    <dbReference type="NCBI Taxonomy" id="1333998"/>
    <lineage>
        <taxon>Bacteria</taxon>
        <taxon>Pseudomonadati</taxon>
        <taxon>Pseudomonadota</taxon>
        <taxon>Alphaproteobacteria</taxon>
        <taxon>Hyphomicrobiales</taxon>
        <taxon>Parvibaculaceae</taxon>
        <taxon>Tepidicaulis</taxon>
    </lineage>
</organism>
<evidence type="ECO:0000313" key="1">
    <source>
        <dbReference type="EMBL" id="GAK45454.1"/>
    </source>
</evidence>
<dbReference type="Proteomes" id="UP000028702">
    <property type="component" value="Unassembled WGS sequence"/>
</dbReference>
<proteinExistence type="predicted"/>
<dbReference type="RefSeq" id="WP_045446481.1">
    <property type="nucleotide sequence ID" value="NZ_BBIO01000009.1"/>
</dbReference>